<dbReference type="FunFam" id="3.20.20.70:FF:000005">
    <property type="entry name" value="Phospho-2-dehydro-3-deoxyheptonate aldolase"/>
    <property type="match status" value="1"/>
</dbReference>
<evidence type="ECO:0000313" key="10">
    <source>
        <dbReference type="EMBL" id="OFE11690.1"/>
    </source>
</evidence>
<evidence type="ECO:0000256" key="7">
    <source>
        <dbReference type="ARBA" id="ARBA00047508"/>
    </source>
</evidence>
<comment type="similarity">
    <text evidence="3 8">Belongs to the class-I DAHP synthase family.</text>
</comment>
<dbReference type="GO" id="GO:0005737">
    <property type="term" value="C:cytoplasm"/>
    <property type="evidence" value="ECO:0007669"/>
    <property type="project" value="TreeGrafter"/>
</dbReference>
<dbReference type="NCBIfam" id="NF009395">
    <property type="entry name" value="PRK12755.1"/>
    <property type="match status" value="1"/>
</dbReference>
<dbReference type="InterPro" id="IPR006219">
    <property type="entry name" value="DAHP_synth_1"/>
</dbReference>
<comment type="pathway">
    <text evidence="2 8">Metabolic intermediate biosynthesis; chorismate biosynthesis; chorismate from D-erythrose 4-phosphate and phosphoenolpyruvate: step 1/7.</text>
</comment>
<keyword evidence="5 8" id="KW-0808">Transferase</keyword>
<proteinExistence type="inferred from homology"/>
<dbReference type="PANTHER" id="PTHR21225">
    <property type="entry name" value="PHOSPHO-2-DEHYDRO-3-DEOXYHEPTONATE ALDOLASE DAHP SYNTHETASE"/>
    <property type="match status" value="1"/>
</dbReference>
<evidence type="ECO:0000256" key="2">
    <source>
        <dbReference type="ARBA" id="ARBA00004688"/>
    </source>
</evidence>
<dbReference type="EC" id="2.5.1.54" evidence="8"/>
<dbReference type="AlphaFoldDB" id="A0A1E8CGT8"/>
<gene>
    <name evidence="10" type="ORF">PHACT_13905</name>
</gene>
<dbReference type="Pfam" id="PF00793">
    <property type="entry name" value="DAHP_synth_1"/>
    <property type="match status" value="1"/>
</dbReference>
<dbReference type="PANTHER" id="PTHR21225:SF10">
    <property type="entry name" value="PHOSPHO-2-DEHYDRO-3-DEOXYHEPTONATE ALDOLASE, TYR-SENSITIVE"/>
    <property type="match status" value="1"/>
</dbReference>
<dbReference type="SUPFAM" id="SSF51569">
    <property type="entry name" value="Aldolase"/>
    <property type="match status" value="1"/>
</dbReference>
<comment type="function">
    <text evidence="1 8">Stereospecific condensation of phosphoenolpyruvate (PEP) and D-erythrose-4-phosphate (E4P) giving rise to 3-deoxy-D-arabino-heptulosonate-7-phosphate (DAHP).</text>
</comment>
<reference evidence="11" key="1">
    <citation type="submission" date="2016-07" db="EMBL/GenBank/DDBJ databases">
        <authorList>
            <person name="Florea S."/>
            <person name="Webb J.S."/>
            <person name="Jaromczyk J."/>
            <person name="Schardl C.L."/>
        </authorList>
    </citation>
    <scope>NUCLEOTIDE SEQUENCE [LARGE SCALE GENOMIC DNA]</scope>
    <source>
        <strain evidence="11">KCTC 42131</strain>
    </source>
</reference>
<dbReference type="NCBIfam" id="TIGR00034">
    <property type="entry name" value="aroFGH"/>
    <property type="match status" value="1"/>
</dbReference>
<dbReference type="GO" id="GO:0009073">
    <property type="term" value="P:aromatic amino acid family biosynthetic process"/>
    <property type="evidence" value="ECO:0007669"/>
    <property type="project" value="UniProtKB-KW"/>
</dbReference>
<accession>A0A1E8CGT8</accession>
<dbReference type="Gene3D" id="3.20.20.70">
    <property type="entry name" value="Aldolase class I"/>
    <property type="match status" value="1"/>
</dbReference>
<name>A0A1E8CGT8_9GAMM</name>
<comment type="caution">
    <text evidence="10">The sequence shown here is derived from an EMBL/GenBank/DDBJ whole genome shotgun (WGS) entry which is preliminary data.</text>
</comment>
<dbReference type="RefSeq" id="WP_070118941.1">
    <property type="nucleotide sequence ID" value="NZ_CAXATG010000005.1"/>
</dbReference>
<feature type="domain" description="DAHP synthetase I/KDSA" evidence="9">
    <location>
        <begin position="48"/>
        <end position="340"/>
    </location>
</feature>
<evidence type="ECO:0000256" key="6">
    <source>
        <dbReference type="ARBA" id="ARBA00023141"/>
    </source>
</evidence>
<dbReference type="PIRSF" id="PIRSF001361">
    <property type="entry name" value="DAHP_synthase"/>
    <property type="match status" value="1"/>
</dbReference>
<dbReference type="InterPro" id="IPR006218">
    <property type="entry name" value="DAHP1/KDSA"/>
</dbReference>
<protein>
    <recommendedName>
        <fullName evidence="8">Phospho-2-dehydro-3-deoxyheptonate aldolase</fullName>
        <ecNumber evidence="8">2.5.1.54</ecNumber>
    </recommendedName>
</protein>
<keyword evidence="11" id="KW-1185">Reference proteome</keyword>
<evidence type="ECO:0000256" key="1">
    <source>
        <dbReference type="ARBA" id="ARBA00003726"/>
    </source>
</evidence>
<sequence>MPKTKHEVDNFHIISAEELPQPTQLKREMPLTGDALETVLGGHRGVKGILDGKDSRLVVVVGPCSIHDTAVAMDYARLLKPLADELKDTLLIVMRVYFEKPRTTVGWEGLIYDPHLDGSHRIEHGLRIGRQLMLDINALGLPIAVEALDLISPQYLQDLVSWTAVGARTTESPTHRKLASGISSAVGFKNNVDGSLSVAVNAIRAASAINTFISVTEEGKVAAFRTSGNPHCHVILRGGKEPNFETSFVAACEQELRKASIAENIMIDCSHGNSRKQYEKQLDVLQDVTAQIEAGNNSIVGVMLESNIHAGNQPIPDDLEEIQYGVSITDACIDWPTTEVALREMASRLRSVLPTRKRG</sequence>
<dbReference type="STRING" id="1524254.PHACT_13905"/>
<evidence type="ECO:0000259" key="9">
    <source>
        <dbReference type="Pfam" id="PF00793"/>
    </source>
</evidence>
<evidence type="ECO:0000256" key="3">
    <source>
        <dbReference type="ARBA" id="ARBA00007985"/>
    </source>
</evidence>
<dbReference type="GO" id="GO:0042802">
    <property type="term" value="F:identical protein binding"/>
    <property type="evidence" value="ECO:0007669"/>
    <property type="project" value="UniProtKB-ARBA"/>
</dbReference>
<dbReference type="GO" id="GO:0009423">
    <property type="term" value="P:chorismate biosynthetic process"/>
    <property type="evidence" value="ECO:0007669"/>
    <property type="project" value="UniProtKB-UniPathway"/>
</dbReference>
<evidence type="ECO:0000256" key="8">
    <source>
        <dbReference type="PIRNR" id="PIRNR001361"/>
    </source>
</evidence>
<keyword evidence="6 8" id="KW-0057">Aromatic amino acid biosynthesis</keyword>
<comment type="catalytic activity">
    <reaction evidence="7 8">
        <text>D-erythrose 4-phosphate + phosphoenolpyruvate + H2O = 7-phospho-2-dehydro-3-deoxy-D-arabino-heptonate + phosphate</text>
        <dbReference type="Rhea" id="RHEA:14717"/>
        <dbReference type="ChEBI" id="CHEBI:15377"/>
        <dbReference type="ChEBI" id="CHEBI:16897"/>
        <dbReference type="ChEBI" id="CHEBI:43474"/>
        <dbReference type="ChEBI" id="CHEBI:58394"/>
        <dbReference type="ChEBI" id="CHEBI:58702"/>
        <dbReference type="EC" id="2.5.1.54"/>
    </reaction>
</comment>
<dbReference type="Proteomes" id="UP000175669">
    <property type="component" value="Unassembled WGS sequence"/>
</dbReference>
<dbReference type="InterPro" id="IPR013785">
    <property type="entry name" value="Aldolase_TIM"/>
</dbReference>
<evidence type="ECO:0000256" key="4">
    <source>
        <dbReference type="ARBA" id="ARBA00022605"/>
    </source>
</evidence>
<dbReference type="OrthoDB" id="9807331at2"/>
<dbReference type="EMBL" id="MASR01000002">
    <property type="protein sequence ID" value="OFE11690.1"/>
    <property type="molecule type" value="Genomic_DNA"/>
</dbReference>
<keyword evidence="4 8" id="KW-0028">Amino-acid biosynthesis</keyword>
<dbReference type="GO" id="GO:0003849">
    <property type="term" value="F:3-deoxy-7-phosphoheptulonate synthase activity"/>
    <property type="evidence" value="ECO:0007669"/>
    <property type="project" value="UniProtKB-EC"/>
</dbReference>
<organism evidence="10 11">
    <name type="scientific">Pseudohongiella acticola</name>
    <dbReference type="NCBI Taxonomy" id="1524254"/>
    <lineage>
        <taxon>Bacteria</taxon>
        <taxon>Pseudomonadati</taxon>
        <taxon>Pseudomonadota</taxon>
        <taxon>Gammaproteobacteria</taxon>
        <taxon>Pseudomonadales</taxon>
        <taxon>Pseudohongiellaceae</taxon>
        <taxon>Pseudohongiella</taxon>
    </lineage>
</organism>
<dbReference type="GO" id="GO:0008652">
    <property type="term" value="P:amino acid biosynthetic process"/>
    <property type="evidence" value="ECO:0007669"/>
    <property type="project" value="UniProtKB-KW"/>
</dbReference>
<dbReference type="UniPathway" id="UPA00053">
    <property type="reaction ID" value="UER00084"/>
</dbReference>
<evidence type="ECO:0000256" key="5">
    <source>
        <dbReference type="ARBA" id="ARBA00022679"/>
    </source>
</evidence>
<evidence type="ECO:0000313" key="11">
    <source>
        <dbReference type="Proteomes" id="UP000175669"/>
    </source>
</evidence>